<comment type="caution">
    <text evidence="2">The sequence shown here is derived from an EMBL/GenBank/DDBJ whole genome shotgun (WGS) entry which is preliminary data.</text>
</comment>
<dbReference type="Proteomes" id="UP001150941">
    <property type="component" value="Unassembled WGS sequence"/>
</dbReference>
<protein>
    <submittedName>
        <fullName evidence="2">Uncharacterized protein</fullName>
    </submittedName>
</protein>
<dbReference type="GeneID" id="83201705"/>
<dbReference type="RefSeq" id="XP_058330142.1">
    <property type="nucleotide sequence ID" value="XM_058474402.1"/>
</dbReference>
<reference evidence="2" key="2">
    <citation type="journal article" date="2023" name="IMA Fungus">
        <title>Comparative genomic study of the Penicillium genus elucidates a diverse pangenome and 15 lateral gene transfer events.</title>
        <authorList>
            <person name="Petersen C."/>
            <person name="Sorensen T."/>
            <person name="Nielsen M.R."/>
            <person name="Sondergaard T.E."/>
            <person name="Sorensen J.L."/>
            <person name="Fitzpatrick D.A."/>
            <person name="Frisvad J.C."/>
            <person name="Nielsen K.L."/>
        </authorList>
    </citation>
    <scope>NUCLEOTIDE SEQUENCE</scope>
    <source>
        <strain evidence="2">IBT 19713</strain>
    </source>
</reference>
<evidence type="ECO:0000313" key="2">
    <source>
        <dbReference type="EMBL" id="KAJ5232149.1"/>
    </source>
</evidence>
<feature type="region of interest" description="Disordered" evidence="1">
    <location>
        <begin position="80"/>
        <end position="105"/>
    </location>
</feature>
<gene>
    <name evidence="2" type="ORF">N7468_005105</name>
</gene>
<organism evidence="2 3">
    <name type="scientific">Penicillium chermesinum</name>
    <dbReference type="NCBI Taxonomy" id="63820"/>
    <lineage>
        <taxon>Eukaryota</taxon>
        <taxon>Fungi</taxon>
        <taxon>Dikarya</taxon>
        <taxon>Ascomycota</taxon>
        <taxon>Pezizomycotina</taxon>
        <taxon>Eurotiomycetes</taxon>
        <taxon>Eurotiomycetidae</taxon>
        <taxon>Eurotiales</taxon>
        <taxon>Aspergillaceae</taxon>
        <taxon>Penicillium</taxon>
    </lineage>
</organism>
<reference evidence="2" key="1">
    <citation type="submission" date="2022-11" db="EMBL/GenBank/DDBJ databases">
        <authorList>
            <person name="Petersen C."/>
        </authorList>
    </citation>
    <scope>NUCLEOTIDE SEQUENCE</scope>
    <source>
        <strain evidence="2">IBT 19713</strain>
    </source>
</reference>
<proteinExistence type="predicted"/>
<evidence type="ECO:0000256" key="1">
    <source>
        <dbReference type="SAM" id="MobiDB-lite"/>
    </source>
</evidence>
<name>A0A9W9TPD0_9EURO</name>
<dbReference type="EMBL" id="JAPQKS010000004">
    <property type="protein sequence ID" value="KAJ5232149.1"/>
    <property type="molecule type" value="Genomic_DNA"/>
</dbReference>
<accession>A0A9W9TPD0</accession>
<evidence type="ECO:0000313" key="3">
    <source>
        <dbReference type="Proteomes" id="UP001150941"/>
    </source>
</evidence>
<sequence length="105" mass="11887">MHNSREWPNNRLGSLLVSLYFHIETHTAIPDTLSPSGTVILSAPDRIPAKEEQERHKVSTLQKNSIVDIKLNTDKIWGVPRTSTSSRTSKRARYRLNKKPRAAAV</sequence>
<feature type="compositionally biased region" description="Basic residues" evidence="1">
    <location>
        <begin position="88"/>
        <end position="105"/>
    </location>
</feature>
<keyword evidence="3" id="KW-1185">Reference proteome</keyword>
<dbReference type="AlphaFoldDB" id="A0A9W9TPD0"/>